<dbReference type="Proteomes" id="UP000003113">
    <property type="component" value="Unassembled WGS sequence"/>
</dbReference>
<keyword evidence="3" id="KW-0560">Oxidoreductase</keyword>
<name>H0FD55_9BURK</name>
<keyword evidence="4" id="KW-0786">Thiamine pyrophosphate</keyword>
<feature type="domain" description="Transketolase-like pyrimidine-binding" evidence="6">
    <location>
        <begin position="399"/>
        <end position="574"/>
    </location>
</feature>
<dbReference type="Gene3D" id="3.40.50.970">
    <property type="match status" value="2"/>
</dbReference>
<dbReference type="InterPro" id="IPR005475">
    <property type="entry name" value="Transketolase-like_Pyr-bd"/>
</dbReference>
<evidence type="ECO:0000256" key="4">
    <source>
        <dbReference type="ARBA" id="ARBA00023052"/>
    </source>
</evidence>
<dbReference type="CDD" id="cd02000">
    <property type="entry name" value="TPP_E1_PDC_ADC_BCADC"/>
    <property type="match status" value="1"/>
</dbReference>
<comment type="function">
    <text evidence="2">E1 component of the 2-oxoglutarate dehydrogenase (OGDH) complex which catalyzes the decarboxylation of 2-oxoglutarate, the first step in the conversion of 2-oxoglutarate to succinyl-CoA and CO(2).</text>
</comment>
<dbReference type="RefSeq" id="WP_008167052.1">
    <property type="nucleotide sequence ID" value="NZ_AGUF01000074.1"/>
</dbReference>
<dbReference type="Pfam" id="PF02780">
    <property type="entry name" value="Transketolase_C"/>
    <property type="match status" value="1"/>
</dbReference>
<feature type="region of interest" description="Disordered" evidence="5">
    <location>
        <begin position="727"/>
        <end position="774"/>
    </location>
</feature>
<dbReference type="SUPFAM" id="SSF52922">
    <property type="entry name" value="TK C-terminal domain-like"/>
    <property type="match status" value="1"/>
</dbReference>
<dbReference type="PATRIC" id="fig|477184.5.peg.4636"/>
<evidence type="ECO:0000256" key="5">
    <source>
        <dbReference type="SAM" id="MobiDB-lite"/>
    </source>
</evidence>
<dbReference type="Pfam" id="PF00676">
    <property type="entry name" value="E1_dh"/>
    <property type="match status" value="1"/>
</dbReference>
<proteinExistence type="predicted"/>
<dbReference type="GO" id="GO:0016624">
    <property type="term" value="F:oxidoreductase activity, acting on the aldehyde or oxo group of donors, disulfide as acceptor"/>
    <property type="evidence" value="ECO:0007669"/>
    <property type="project" value="InterPro"/>
</dbReference>
<dbReference type="EMBL" id="AGUF01000074">
    <property type="protein sequence ID" value="EHK63848.1"/>
    <property type="molecule type" value="Genomic_DNA"/>
</dbReference>
<dbReference type="AlphaFoldDB" id="H0FD55"/>
<dbReference type="InterPro" id="IPR009014">
    <property type="entry name" value="Transketo_C/PFOR_II"/>
</dbReference>
<sequence length="774" mass="83735">MQFEDIGQASPARSLIVQESDWAQLTRFEAMRLTTLFLSARRFEEKILLLDKLNLVHGPAHSSIGQEGGAAGCIAALPTNTLMNGTHRAHHQCVAKAVNALYEDGMDPAANGLSPRMREEIQGLMHEILGLKDGWTGGRGGSMHLRREDLGIMGTNAIVAGGIPIACGHAFAEKQRQSGKLMVTFFGDGAVHQGATHEAMNLAALYGLPMIFFLENNKYAVSMSVEQSTFQTELLTRPQGHGIAAVKVDGMNPFAVWLATRWAQEHIEREGQPAFILAEVYRYYHQSSSIPGSAFGYRTREEENAWKARDPWLFLQRELTGRGILTAEELAAIDATVTDAVDAAAASCVQGEGSSARIRPELWPAAASVDDNLNSDMREFDGLTYVEAEDYADEDVEPLSYIEAMSRTMGARMAEDERIYVFGEDVANMGGGTVGATRGLTDTYAGRLINTPITENGFCGLATGAALSGLKPVVELMYSDFFLVAGDQLLNQAGKIRHLFNGTASVPLVLRARIPGAEGYGSQHSMDPAGVFALFPGWRIVAPSNAFDYVGLMNSALRCQDPVLVIEPQELHKRKTPVPKDLNYYIPIGRAKRVAQGDQITLLTTLSMVERCVQVAKELGVRADIIDLRTLSQRDIDYDTIGESVMKTGRVAIVEQTTRGASLGALIADEIQRRFFDYLDQPVQRVTGRWAPPTVSQALERAALAGEDDIRSLLAAMLQESGLTAVAPDGAQTPRPAQAAAAAPAAHAGQARHGAPSMQPAVSTHQGNVHALRA</sequence>
<evidence type="ECO:0000313" key="7">
    <source>
        <dbReference type="EMBL" id="EHK63848.1"/>
    </source>
</evidence>
<protein>
    <submittedName>
        <fullName evidence="7">2-oxoisovalerate dehydrogenase subunit beta</fullName>
    </submittedName>
</protein>
<dbReference type="SMART" id="SM00861">
    <property type="entry name" value="Transket_pyr"/>
    <property type="match status" value="1"/>
</dbReference>
<feature type="compositionally biased region" description="Low complexity" evidence="5">
    <location>
        <begin position="734"/>
        <end position="756"/>
    </location>
</feature>
<dbReference type="eggNOG" id="COG1071">
    <property type="taxonomic scope" value="Bacteria"/>
</dbReference>
<dbReference type="CDD" id="cd07036">
    <property type="entry name" value="TPP_PYR_E1-PDHc-beta_like"/>
    <property type="match status" value="1"/>
</dbReference>
<evidence type="ECO:0000256" key="3">
    <source>
        <dbReference type="ARBA" id="ARBA00023002"/>
    </source>
</evidence>
<evidence type="ECO:0000259" key="6">
    <source>
        <dbReference type="SMART" id="SM00861"/>
    </source>
</evidence>
<dbReference type="STRING" id="477184.KYC_23573"/>
<reference evidence="7 8" key="1">
    <citation type="journal article" date="2012" name="J. Bacteriol.">
        <title>Genome sequence of the highly efficient arsenite-oxidizing bacterium Achromobacter arsenitoxydans SY8.</title>
        <authorList>
            <person name="Li X."/>
            <person name="Hu Y."/>
            <person name="Gong J."/>
            <person name="Lin Y."/>
            <person name="Johnstone L."/>
            <person name="Rensing C."/>
            <person name="Wang G."/>
        </authorList>
    </citation>
    <scope>NUCLEOTIDE SEQUENCE [LARGE SCALE GENOMIC DNA]</scope>
    <source>
        <strain evidence="7 8">SY8</strain>
    </source>
</reference>
<dbReference type="OrthoDB" id="9780894at2"/>
<dbReference type="InterPro" id="IPR001017">
    <property type="entry name" value="DH_E1"/>
</dbReference>
<dbReference type="PANTHER" id="PTHR43257">
    <property type="entry name" value="PYRUVATE DEHYDROGENASE E1 COMPONENT BETA SUBUNIT"/>
    <property type="match status" value="1"/>
</dbReference>
<comment type="cofactor">
    <cofactor evidence="1">
        <name>thiamine diphosphate</name>
        <dbReference type="ChEBI" id="CHEBI:58937"/>
    </cofactor>
</comment>
<dbReference type="InterPro" id="IPR033248">
    <property type="entry name" value="Transketolase_C"/>
</dbReference>
<dbReference type="SUPFAM" id="SSF52518">
    <property type="entry name" value="Thiamin diphosphate-binding fold (THDP-binding)"/>
    <property type="match status" value="2"/>
</dbReference>
<dbReference type="InterPro" id="IPR029061">
    <property type="entry name" value="THDP-binding"/>
</dbReference>
<dbReference type="PANTHER" id="PTHR43257:SF2">
    <property type="entry name" value="PYRUVATE DEHYDROGENASE E1 COMPONENT SUBUNIT BETA"/>
    <property type="match status" value="1"/>
</dbReference>
<dbReference type="eggNOG" id="COG0022">
    <property type="taxonomic scope" value="Bacteria"/>
</dbReference>
<organism evidence="7 8">
    <name type="scientific">Achromobacter arsenitoxydans SY8</name>
    <dbReference type="NCBI Taxonomy" id="477184"/>
    <lineage>
        <taxon>Bacteria</taxon>
        <taxon>Pseudomonadati</taxon>
        <taxon>Pseudomonadota</taxon>
        <taxon>Betaproteobacteria</taxon>
        <taxon>Burkholderiales</taxon>
        <taxon>Alcaligenaceae</taxon>
        <taxon>Achromobacter</taxon>
    </lineage>
</organism>
<dbReference type="Gene3D" id="3.40.50.920">
    <property type="match status" value="1"/>
</dbReference>
<comment type="caution">
    <text evidence="7">The sequence shown here is derived from an EMBL/GenBank/DDBJ whole genome shotgun (WGS) entry which is preliminary data.</text>
</comment>
<evidence type="ECO:0000256" key="2">
    <source>
        <dbReference type="ARBA" id="ARBA00003906"/>
    </source>
</evidence>
<accession>H0FD55</accession>
<evidence type="ECO:0000313" key="8">
    <source>
        <dbReference type="Proteomes" id="UP000003113"/>
    </source>
</evidence>
<gene>
    <name evidence="7" type="ORF">KYC_23573</name>
</gene>
<dbReference type="Pfam" id="PF02779">
    <property type="entry name" value="Transket_pyr"/>
    <property type="match status" value="1"/>
</dbReference>
<keyword evidence="8" id="KW-1185">Reference proteome</keyword>
<evidence type="ECO:0000256" key="1">
    <source>
        <dbReference type="ARBA" id="ARBA00001964"/>
    </source>
</evidence>